<feature type="chain" id="PRO_5019547344" evidence="1">
    <location>
        <begin position="26"/>
        <end position="312"/>
    </location>
</feature>
<sequence length="312" mass="35129">MKKFLISVALIVLLLWAATWHPATGQWVYQATTRAEAMLYGFEKKSVALADITFSVYQRPGTEAAAPTLVLLHGYTASKELWLRFANQLDDRYHVLIPDLAGHGDTGFDPQWSYRPRAQAARIERLMSALDVKHAVLIGNSMGGLIAANFALDFPQRTQALVVIDPAGVIAPQPSRADLLFKQGQSPFEIESWQDFQEFYAMTMAEPPYVPEFVLRGMAARYQKRKAQYVQIAEDFRNFDQLDGRLEQLTTPTLVIWGSADQLLDVSSAAVWQRQLPNSELEIFEGIGHMPMVERPAQTATRVQEFLQGIEQ</sequence>
<dbReference type="InterPro" id="IPR000073">
    <property type="entry name" value="AB_hydrolase_1"/>
</dbReference>
<evidence type="ECO:0000313" key="3">
    <source>
        <dbReference type="EMBL" id="RUO51969.1"/>
    </source>
</evidence>
<dbReference type="InterPro" id="IPR029058">
    <property type="entry name" value="AB_hydrolase_fold"/>
</dbReference>
<gene>
    <name evidence="3" type="ORF">CWI69_10025</name>
</gene>
<organism evidence="3 4">
    <name type="scientific">Pseudidiomarina halophila</name>
    <dbReference type="NCBI Taxonomy" id="1449799"/>
    <lineage>
        <taxon>Bacteria</taxon>
        <taxon>Pseudomonadati</taxon>
        <taxon>Pseudomonadota</taxon>
        <taxon>Gammaproteobacteria</taxon>
        <taxon>Alteromonadales</taxon>
        <taxon>Idiomarinaceae</taxon>
        <taxon>Pseudidiomarina</taxon>
    </lineage>
</organism>
<dbReference type="GO" id="GO:0047372">
    <property type="term" value="F:monoacylglycerol lipase activity"/>
    <property type="evidence" value="ECO:0007669"/>
    <property type="project" value="TreeGrafter"/>
</dbReference>
<dbReference type="SUPFAM" id="SSF53474">
    <property type="entry name" value="alpha/beta-Hydrolases"/>
    <property type="match status" value="1"/>
</dbReference>
<reference evidence="4" key="1">
    <citation type="journal article" date="2018" name="Front. Microbiol.">
        <title>Genome-Based Analysis Reveals the Taxonomy and Diversity of the Family Idiomarinaceae.</title>
        <authorList>
            <person name="Liu Y."/>
            <person name="Lai Q."/>
            <person name="Shao Z."/>
        </authorList>
    </citation>
    <scope>NUCLEOTIDE SEQUENCE [LARGE SCALE GENOMIC DNA]</scope>
    <source>
        <strain evidence="4">BH195</strain>
    </source>
</reference>
<feature type="domain" description="AB hydrolase-1" evidence="2">
    <location>
        <begin position="67"/>
        <end position="296"/>
    </location>
</feature>
<dbReference type="Proteomes" id="UP000287198">
    <property type="component" value="Unassembled WGS sequence"/>
</dbReference>
<dbReference type="Gene3D" id="3.40.50.1820">
    <property type="entry name" value="alpha/beta hydrolase"/>
    <property type="match status" value="1"/>
</dbReference>
<keyword evidence="1" id="KW-0732">Signal</keyword>
<name>A0A432XTD6_9GAMM</name>
<keyword evidence="4" id="KW-1185">Reference proteome</keyword>
<dbReference type="RefSeq" id="WP_126764072.1">
    <property type="nucleotide sequence ID" value="NZ_JBHLTZ010000010.1"/>
</dbReference>
<dbReference type="Pfam" id="PF00561">
    <property type="entry name" value="Abhydrolase_1"/>
    <property type="match status" value="1"/>
</dbReference>
<dbReference type="PANTHER" id="PTHR43798">
    <property type="entry name" value="MONOACYLGLYCEROL LIPASE"/>
    <property type="match status" value="1"/>
</dbReference>
<proteinExistence type="predicted"/>
<dbReference type="AlphaFoldDB" id="A0A432XTD6"/>
<dbReference type="GO" id="GO:0046464">
    <property type="term" value="P:acylglycerol catabolic process"/>
    <property type="evidence" value="ECO:0007669"/>
    <property type="project" value="TreeGrafter"/>
</dbReference>
<dbReference type="OrthoDB" id="9773293at2"/>
<comment type="caution">
    <text evidence="3">The sequence shown here is derived from an EMBL/GenBank/DDBJ whole genome shotgun (WGS) entry which is preliminary data.</text>
</comment>
<evidence type="ECO:0000256" key="1">
    <source>
        <dbReference type="SAM" id="SignalP"/>
    </source>
</evidence>
<keyword evidence="3" id="KW-0378">Hydrolase</keyword>
<accession>A0A432XTD6</accession>
<dbReference type="PRINTS" id="PR00412">
    <property type="entry name" value="EPOXHYDRLASE"/>
</dbReference>
<dbReference type="PRINTS" id="PR00111">
    <property type="entry name" value="ABHYDROLASE"/>
</dbReference>
<evidence type="ECO:0000313" key="4">
    <source>
        <dbReference type="Proteomes" id="UP000287198"/>
    </source>
</evidence>
<dbReference type="EMBL" id="PIPW01000003">
    <property type="protein sequence ID" value="RUO51969.1"/>
    <property type="molecule type" value="Genomic_DNA"/>
</dbReference>
<protein>
    <submittedName>
        <fullName evidence="3">Alpha/beta hydrolase</fullName>
    </submittedName>
</protein>
<dbReference type="GO" id="GO:0016020">
    <property type="term" value="C:membrane"/>
    <property type="evidence" value="ECO:0007669"/>
    <property type="project" value="TreeGrafter"/>
</dbReference>
<feature type="signal peptide" evidence="1">
    <location>
        <begin position="1"/>
        <end position="25"/>
    </location>
</feature>
<dbReference type="InterPro" id="IPR000639">
    <property type="entry name" value="Epox_hydrolase-like"/>
</dbReference>
<dbReference type="InterPro" id="IPR050266">
    <property type="entry name" value="AB_hydrolase_sf"/>
</dbReference>
<evidence type="ECO:0000259" key="2">
    <source>
        <dbReference type="Pfam" id="PF00561"/>
    </source>
</evidence>
<dbReference type="PANTHER" id="PTHR43798:SF5">
    <property type="entry name" value="MONOACYLGLYCEROL LIPASE ABHD6"/>
    <property type="match status" value="1"/>
</dbReference>